<evidence type="ECO:0000256" key="3">
    <source>
        <dbReference type="ARBA" id="ARBA00023002"/>
    </source>
</evidence>
<evidence type="ECO:0000313" key="9">
    <source>
        <dbReference type="Proteomes" id="UP001549055"/>
    </source>
</evidence>
<keyword evidence="9" id="KW-1185">Reference proteome</keyword>
<dbReference type="EMBL" id="JBEPMK010000004">
    <property type="protein sequence ID" value="MET3644594.1"/>
    <property type="molecule type" value="Genomic_DNA"/>
</dbReference>
<comment type="cofactor">
    <cofactor evidence="6">
        <name>FMN</name>
        <dbReference type="ChEBI" id="CHEBI:58210"/>
    </cofactor>
    <text evidence="6">Binds 1 FMN per subunit.</text>
</comment>
<comment type="caution">
    <text evidence="6">Lacks conserved residue(s) required for the propagation of feature annotation.</text>
</comment>
<comment type="subunit">
    <text evidence="6">Homodimer.</text>
</comment>
<comment type="function">
    <text evidence="6">Quinone reductase that provides resistance to thiol-specific stress caused by electrophilic quinones.</text>
</comment>
<dbReference type="SUPFAM" id="SSF52218">
    <property type="entry name" value="Flavoproteins"/>
    <property type="match status" value="1"/>
</dbReference>
<dbReference type="InterPro" id="IPR050104">
    <property type="entry name" value="FMN-dep_NADH:Q_OxRdtase_AzoR1"/>
</dbReference>
<organism evidence="8 9">
    <name type="scientific">Streptococcus gallinaceus</name>
    <dbReference type="NCBI Taxonomy" id="165758"/>
    <lineage>
        <taxon>Bacteria</taxon>
        <taxon>Bacillati</taxon>
        <taxon>Bacillota</taxon>
        <taxon>Bacilli</taxon>
        <taxon>Lactobacillales</taxon>
        <taxon>Streptococcaceae</taxon>
        <taxon>Streptococcus</taxon>
    </lineage>
</organism>
<evidence type="ECO:0000256" key="1">
    <source>
        <dbReference type="ARBA" id="ARBA00022630"/>
    </source>
</evidence>
<dbReference type="PANTHER" id="PTHR43741">
    <property type="entry name" value="FMN-DEPENDENT NADH-AZOREDUCTASE 1"/>
    <property type="match status" value="1"/>
</dbReference>
<evidence type="ECO:0000256" key="4">
    <source>
        <dbReference type="ARBA" id="ARBA00023027"/>
    </source>
</evidence>
<dbReference type="EC" id="1.6.5.-" evidence="6"/>
<proteinExistence type="inferred from homology"/>
<dbReference type="InterPro" id="IPR029039">
    <property type="entry name" value="Flavoprotein-like_sf"/>
</dbReference>
<evidence type="ECO:0000256" key="2">
    <source>
        <dbReference type="ARBA" id="ARBA00022643"/>
    </source>
</evidence>
<keyword evidence="3 6" id="KW-0560">Oxidoreductase</keyword>
<dbReference type="PANTHER" id="PTHR43741:SF4">
    <property type="entry name" value="FMN-DEPENDENT NADH:QUINONE OXIDOREDUCTASE"/>
    <property type="match status" value="1"/>
</dbReference>
<dbReference type="Pfam" id="PF02525">
    <property type="entry name" value="Flavodoxin_2"/>
    <property type="match status" value="1"/>
</dbReference>
<comment type="caution">
    <text evidence="8">The sequence shown here is derived from an EMBL/GenBank/DDBJ whole genome shotgun (WGS) entry which is preliminary data.</text>
</comment>
<dbReference type="EC" id="1.7.1.17" evidence="6"/>
<comment type="function">
    <text evidence="6">Also exhibits azoreductase activity. Catalyzes the reductive cleavage of the azo bond in aromatic azo compounds to the corresponding amines.</text>
</comment>
<keyword evidence="1 6" id="KW-0285">Flavoprotein</keyword>
<accession>A0ABV2JNN7</accession>
<reference evidence="8 9" key="1">
    <citation type="submission" date="2024-06" db="EMBL/GenBank/DDBJ databases">
        <title>Genomic Encyclopedia of Type Strains, Phase IV (KMG-IV): sequencing the most valuable type-strain genomes for metagenomic binning, comparative biology and taxonomic classification.</title>
        <authorList>
            <person name="Goeker M."/>
        </authorList>
    </citation>
    <scope>NUCLEOTIDE SEQUENCE [LARGE SCALE GENOMIC DNA]</scope>
    <source>
        <strain evidence="8 9">DSM 15349</strain>
    </source>
</reference>
<keyword evidence="4 6" id="KW-0520">NAD</keyword>
<gene>
    <name evidence="6" type="primary">azoR</name>
    <name evidence="8" type="ORF">ABID27_001221</name>
</gene>
<dbReference type="InterPro" id="IPR003680">
    <property type="entry name" value="Flavodoxin_fold"/>
</dbReference>
<comment type="catalytic activity">
    <reaction evidence="6">
        <text>2 a quinone + NADH + H(+) = 2 a 1,4-benzosemiquinone + NAD(+)</text>
        <dbReference type="Rhea" id="RHEA:65952"/>
        <dbReference type="ChEBI" id="CHEBI:15378"/>
        <dbReference type="ChEBI" id="CHEBI:57540"/>
        <dbReference type="ChEBI" id="CHEBI:57945"/>
        <dbReference type="ChEBI" id="CHEBI:132124"/>
        <dbReference type="ChEBI" id="CHEBI:134225"/>
    </reaction>
</comment>
<dbReference type="Gene3D" id="3.40.50.360">
    <property type="match status" value="1"/>
</dbReference>
<dbReference type="HAMAP" id="MF_01216">
    <property type="entry name" value="Azoreductase_type1"/>
    <property type="match status" value="1"/>
</dbReference>
<evidence type="ECO:0000259" key="7">
    <source>
        <dbReference type="Pfam" id="PF02525"/>
    </source>
</evidence>
<comment type="catalytic activity">
    <reaction evidence="5">
        <text>N,N-dimethyl-1,4-phenylenediamine + anthranilate + 2 NAD(+) = 2-(4-dimethylaminophenyl)diazenylbenzoate + 2 NADH + 2 H(+)</text>
        <dbReference type="Rhea" id="RHEA:55872"/>
        <dbReference type="ChEBI" id="CHEBI:15378"/>
        <dbReference type="ChEBI" id="CHEBI:15783"/>
        <dbReference type="ChEBI" id="CHEBI:16567"/>
        <dbReference type="ChEBI" id="CHEBI:57540"/>
        <dbReference type="ChEBI" id="CHEBI:57945"/>
        <dbReference type="ChEBI" id="CHEBI:71579"/>
        <dbReference type="EC" id="1.7.1.17"/>
    </reaction>
    <physiologicalReaction direction="right-to-left" evidence="5">
        <dbReference type="Rhea" id="RHEA:55874"/>
    </physiologicalReaction>
</comment>
<feature type="binding site" evidence="6">
    <location>
        <begin position="17"/>
        <end position="19"/>
    </location>
    <ligand>
        <name>FMN</name>
        <dbReference type="ChEBI" id="CHEBI:58210"/>
    </ligand>
</feature>
<evidence type="ECO:0000256" key="6">
    <source>
        <dbReference type="HAMAP-Rule" id="MF_01216"/>
    </source>
</evidence>
<dbReference type="Proteomes" id="UP001549055">
    <property type="component" value="Unassembled WGS sequence"/>
</dbReference>
<dbReference type="RefSeq" id="WP_354280974.1">
    <property type="nucleotide sequence ID" value="NZ_JBEPMK010000004.1"/>
</dbReference>
<feature type="domain" description="Flavodoxin-like fold" evidence="7">
    <location>
        <begin position="1"/>
        <end position="205"/>
    </location>
</feature>
<sequence length="212" mass="23874">MDTLIINSHPDFGNPQSFSHRLQELFCQKFTQAFPQSKLTILNLYDTEIPEISKEGLLAVWKKLGTGQELTAQEAKLATQSQSLLAQFKAHKRQAFVSPMHNFNVTARAKSYIDNILVAGETFKYTKDGSVGLMTDDYRVILLEASGSVYSDNGRYTPYEFPALYLRAIYEEFMGFSDFHIIRAEGTSVLGADKVLEKAAKDLDAVFATFYQ</sequence>
<dbReference type="InterPro" id="IPR023048">
    <property type="entry name" value="NADH:quinone_OxRdtase_FMN_depd"/>
</dbReference>
<dbReference type="GO" id="GO:0016491">
    <property type="term" value="F:oxidoreductase activity"/>
    <property type="evidence" value="ECO:0007669"/>
    <property type="project" value="UniProtKB-KW"/>
</dbReference>
<evidence type="ECO:0000256" key="5">
    <source>
        <dbReference type="ARBA" id="ARBA00048542"/>
    </source>
</evidence>
<evidence type="ECO:0000313" key="8">
    <source>
        <dbReference type="EMBL" id="MET3644594.1"/>
    </source>
</evidence>
<comment type="similarity">
    <text evidence="6">Belongs to the azoreductase type 1 family.</text>
</comment>
<protein>
    <recommendedName>
        <fullName evidence="6">FMN dependent NADH:quinone oxidoreductase</fullName>
        <ecNumber evidence="6">1.6.5.-</ecNumber>
    </recommendedName>
    <alternativeName>
        <fullName evidence="6">Azo-dye reductase</fullName>
    </alternativeName>
    <alternativeName>
        <fullName evidence="6">FMN-dependent NADH-azo compound oxidoreductase</fullName>
    </alternativeName>
    <alternativeName>
        <fullName evidence="6">FMN-dependent NADH-azoreductase</fullName>
        <ecNumber evidence="6">1.7.1.17</ecNumber>
    </alternativeName>
</protein>
<name>A0ABV2JNN7_9STRE</name>
<keyword evidence="2 6" id="KW-0288">FMN</keyword>